<dbReference type="EMBL" id="MU970055">
    <property type="protein sequence ID" value="KAK9323931.1"/>
    <property type="molecule type" value="Genomic_DNA"/>
</dbReference>
<sequence length="488" mass="52054">MLSAREERKMMARIKQLEQAEEKEHSHSHSHSDQSMLGGMTVGVGVTRKRKRSAQPSVSPKHVDEGPNGHGDLSKSRRQSPATYSDRSSPGAGHQLSQSRKRNHVDRRPVNGADHPDDDESEMSTDDDVDWLPPKLLLVRKFFRAREKELAKMSPDSTSSRDKVGTSEPVSPSDTDISSRKGSAITVKEERYNSPDVVKAKHKERDDRSVGSRSPAPSPLAISASTSVTVPISGKPKSQSPVLRQSSDSPLARVSVTSEAAASGPWRPTSVSDSPAKARTGPDLVDLFSDAMEATARVAELQARQQSPSSLISEIRQATGAADQRLAPSSQSPPASGYPPPPPPQQYQHIQPQLQSHRPPPTPPQGTEGPPLPPSDVPASGVNGVKPSDGRDHVAPQSPFQLAPAATQQPGQIAVPLATPGSTSAAMAAANPMHSPFALASPSPATTPGAGPTVQPPRPVKKLSFADYRKKQHPGGKEKEKSEEVKKD</sequence>
<reference evidence="2" key="1">
    <citation type="journal article" date="2024" name="Front. Bioeng. Biotechnol.">
        <title>Genome-scale model development and genomic sequencing of the oleaginous clade Lipomyces.</title>
        <authorList>
            <person name="Czajka J.J."/>
            <person name="Han Y."/>
            <person name="Kim J."/>
            <person name="Mondo S.J."/>
            <person name="Hofstad B.A."/>
            <person name="Robles A."/>
            <person name="Haridas S."/>
            <person name="Riley R."/>
            <person name="LaButti K."/>
            <person name="Pangilinan J."/>
            <person name="Andreopoulos W."/>
            <person name="Lipzen A."/>
            <person name="Yan J."/>
            <person name="Wang M."/>
            <person name="Ng V."/>
            <person name="Grigoriev I.V."/>
            <person name="Spatafora J.W."/>
            <person name="Magnuson J.K."/>
            <person name="Baker S.E."/>
            <person name="Pomraning K.R."/>
        </authorList>
    </citation>
    <scope>NUCLEOTIDE SEQUENCE [LARGE SCALE GENOMIC DNA]</scope>
    <source>
        <strain evidence="2">CBS 10300</strain>
    </source>
</reference>
<evidence type="ECO:0000313" key="1">
    <source>
        <dbReference type="EMBL" id="KAK9323931.1"/>
    </source>
</evidence>
<name>A0ACC3TT33_9ASCO</name>
<organism evidence="1 2">
    <name type="scientific">Lipomyces orientalis</name>
    <dbReference type="NCBI Taxonomy" id="1233043"/>
    <lineage>
        <taxon>Eukaryota</taxon>
        <taxon>Fungi</taxon>
        <taxon>Dikarya</taxon>
        <taxon>Ascomycota</taxon>
        <taxon>Saccharomycotina</taxon>
        <taxon>Lipomycetes</taxon>
        <taxon>Lipomycetales</taxon>
        <taxon>Lipomycetaceae</taxon>
        <taxon>Lipomyces</taxon>
    </lineage>
</organism>
<dbReference type="Proteomes" id="UP001489719">
    <property type="component" value="Unassembled WGS sequence"/>
</dbReference>
<gene>
    <name evidence="1" type="ORF">V1517DRAFT_318813</name>
</gene>
<evidence type="ECO:0000313" key="2">
    <source>
        <dbReference type="Proteomes" id="UP001489719"/>
    </source>
</evidence>
<protein>
    <submittedName>
        <fullName evidence="1">Uncharacterized protein</fullName>
    </submittedName>
</protein>
<proteinExistence type="predicted"/>
<accession>A0ACC3TT33</accession>
<comment type="caution">
    <text evidence="1">The sequence shown here is derived from an EMBL/GenBank/DDBJ whole genome shotgun (WGS) entry which is preliminary data.</text>
</comment>
<keyword evidence="2" id="KW-1185">Reference proteome</keyword>